<evidence type="ECO:0000256" key="1">
    <source>
        <dbReference type="ARBA" id="ARBA00011738"/>
    </source>
</evidence>
<comment type="caution">
    <text evidence="6">Lacks conserved residue(s) required for the propagation of feature annotation.</text>
</comment>
<feature type="binding site" evidence="6">
    <location>
        <position position="281"/>
    </location>
    <ligand>
        <name>FAD</name>
        <dbReference type="ChEBI" id="CHEBI:57692"/>
    </ligand>
</feature>
<comment type="catalytic activity">
    <reaction evidence="6">
        <text>2 reduced [2Fe-2S]-[ferredoxin] + NADP(+) + H(+) = 2 oxidized [2Fe-2S]-[ferredoxin] + NADPH</text>
        <dbReference type="Rhea" id="RHEA:20125"/>
        <dbReference type="Rhea" id="RHEA-COMP:10000"/>
        <dbReference type="Rhea" id="RHEA-COMP:10001"/>
        <dbReference type="ChEBI" id="CHEBI:15378"/>
        <dbReference type="ChEBI" id="CHEBI:33737"/>
        <dbReference type="ChEBI" id="CHEBI:33738"/>
        <dbReference type="ChEBI" id="CHEBI:57783"/>
        <dbReference type="ChEBI" id="CHEBI:58349"/>
        <dbReference type="EC" id="1.18.1.2"/>
    </reaction>
</comment>
<keyword evidence="3 6" id="KW-0274">FAD</keyword>
<dbReference type="InterPro" id="IPR036188">
    <property type="entry name" value="FAD/NAD-bd_sf"/>
</dbReference>
<keyword evidence="4 6" id="KW-0521">NADP</keyword>
<feature type="binding site" evidence="6">
    <location>
        <position position="41"/>
    </location>
    <ligand>
        <name>FAD</name>
        <dbReference type="ChEBI" id="CHEBI:57692"/>
    </ligand>
</feature>
<feature type="binding site" evidence="6">
    <location>
        <position position="120"/>
    </location>
    <ligand>
        <name>FAD</name>
        <dbReference type="ChEBI" id="CHEBI:57692"/>
    </ligand>
</feature>
<gene>
    <name evidence="8" type="ORF">BAU18_000924</name>
</gene>
<comment type="similarity">
    <text evidence="6">Belongs to the ferredoxin--NADP reductase type 2 family.</text>
</comment>
<reference evidence="9" key="1">
    <citation type="submission" date="2016-06" db="EMBL/GenBank/DDBJ databases">
        <title>Four novel species of enterococci isolated from chicken manure.</title>
        <authorList>
            <person name="Van Tyne D."/>
        </authorList>
    </citation>
    <scope>NUCLEOTIDE SEQUENCE [LARGE SCALE GENOMIC DNA]</scope>
    <source>
        <strain evidence="9">JM9A</strain>
    </source>
</reference>
<feature type="binding site" evidence="6">
    <location>
        <position position="322"/>
    </location>
    <ligand>
        <name>FAD</name>
        <dbReference type="ChEBI" id="CHEBI:57692"/>
    </ligand>
</feature>
<keyword evidence="2 6" id="KW-0285">Flavoprotein</keyword>
<dbReference type="EC" id="1.18.1.2" evidence="6"/>
<evidence type="ECO:0000256" key="2">
    <source>
        <dbReference type="ARBA" id="ARBA00022630"/>
    </source>
</evidence>
<dbReference type="InterPro" id="IPR023753">
    <property type="entry name" value="FAD/NAD-binding_dom"/>
</dbReference>
<dbReference type="RefSeq" id="WP_161869357.1">
    <property type="nucleotide sequence ID" value="NZ_MAEI02000001.1"/>
</dbReference>
<protein>
    <recommendedName>
        <fullName evidence="6">Ferredoxin--NADP reductase</fullName>
        <shortName evidence="6">FNR</shortName>
        <shortName evidence="6">Fd-NADP(+) reductase</shortName>
        <ecNumber evidence="6">1.18.1.2</ecNumber>
    </recommendedName>
</protein>
<comment type="caution">
    <text evidence="8">The sequence shown here is derived from an EMBL/GenBank/DDBJ whole genome shotgun (WGS) entry which is preliminary data.</text>
</comment>
<keyword evidence="5 6" id="KW-0560">Oxidoreductase</keyword>
<feature type="binding site" evidence="6">
    <location>
        <position position="86"/>
    </location>
    <ligand>
        <name>FAD</name>
        <dbReference type="ChEBI" id="CHEBI:57692"/>
    </ligand>
</feature>
<dbReference type="InterPro" id="IPR050097">
    <property type="entry name" value="Ferredoxin-NADP_redctase_2"/>
</dbReference>
<evidence type="ECO:0000256" key="6">
    <source>
        <dbReference type="HAMAP-Rule" id="MF_01685"/>
    </source>
</evidence>
<dbReference type="Proteomes" id="UP001429357">
    <property type="component" value="Unassembled WGS sequence"/>
</dbReference>
<proteinExistence type="inferred from homology"/>
<reference evidence="8 9" key="2">
    <citation type="submission" date="2024-02" db="EMBL/GenBank/DDBJ databases">
        <title>The Genome Sequence of Enterococcus diestrammenae JM9A.</title>
        <authorList>
            <person name="Earl A."/>
            <person name="Manson A."/>
            <person name="Gilmore M."/>
            <person name="Sanders J."/>
            <person name="Shea T."/>
            <person name="Howe W."/>
            <person name="Livny J."/>
            <person name="Cuomo C."/>
            <person name="Neafsey D."/>
            <person name="Birren B."/>
        </authorList>
    </citation>
    <scope>NUCLEOTIDE SEQUENCE [LARGE SCALE GENOMIC DNA]</scope>
    <source>
        <strain evidence="8 9">JM9A</strain>
    </source>
</reference>
<evidence type="ECO:0000256" key="4">
    <source>
        <dbReference type="ARBA" id="ARBA00022857"/>
    </source>
</evidence>
<dbReference type="SUPFAM" id="SSF51905">
    <property type="entry name" value="FAD/NAD(P)-binding domain"/>
    <property type="match status" value="1"/>
</dbReference>
<dbReference type="PRINTS" id="PR00368">
    <property type="entry name" value="FADPNR"/>
</dbReference>
<dbReference type="HAMAP" id="MF_01685">
    <property type="entry name" value="FENR2"/>
    <property type="match status" value="1"/>
</dbReference>
<evidence type="ECO:0000256" key="3">
    <source>
        <dbReference type="ARBA" id="ARBA00022827"/>
    </source>
</evidence>
<feature type="domain" description="FAD/NAD(P)-binding" evidence="7">
    <location>
        <begin position="4"/>
        <end position="296"/>
    </location>
</feature>
<sequence length="334" mass="36120">MEIYDITIVGAGPAGLFAGFYAGMRQAKTKIIDSLPQLGGQLAALYPEKMIYDIPGYQAIKAGDLVTNLKEQLATFSHTYALEQEVTGIQPSATGLITVTTNRETHYTRSLVLALGNGSFSPRRLKLPEAPQYEGHGLDYFVANLASYAGKDVVIAGGGDSALDWALLLAPSAASVTLVHRRDNFRGHEHTLAQVLAHDNITLKTPFIIDQLTGQEHLRQLTLTHTKSGEKETLACDQLLVSYGFTSSLDLRDWQLEGDRRGITVASDMSTSLPGVYACGDIASYQGKVKLIAAGFGEAPTAVNNALYYLNPEQHLHPGHSTSLFKKVSNGDEK</sequence>
<name>A0ABV0F063_9ENTE</name>
<evidence type="ECO:0000259" key="7">
    <source>
        <dbReference type="Pfam" id="PF07992"/>
    </source>
</evidence>
<evidence type="ECO:0000313" key="8">
    <source>
        <dbReference type="EMBL" id="MEO1781345.1"/>
    </source>
</evidence>
<evidence type="ECO:0000256" key="5">
    <source>
        <dbReference type="ARBA" id="ARBA00023002"/>
    </source>
</evidence>
<feature type="binding site" evidence="6">
    <location>
        <position position="33"/>
    </location>
    <ligand>
        <name>FAD</name>
        <dbReference type="ChEBI" id="CHEBI:57692"/>
    </ligand>
</feature>
<dbReference type="Pfam" id="PF07992">
    <property type="entry name" value="Pyr_redox_2"/>
    <property type="match status" value="1"/>
</dbReference>
<comment type="cofactor">
    <cofactor evidence="6">
        <name>FAD</name>
        <dbReference type="ChEBI" id="CHEBI:57692"/>
    </cofactor>
    <text evidence="6">Binds 1 FAD per subunit.</text>
</comment>
<organism evidence="8 9">
    <name type="scientific">Enterococcus diestrammenae</name>
    <dbReference type="NCBI Taxonomy" id="1155073"/>
    <lineage>
        <taxon>Bacteria</taxon>
        <taxon>Bacillati</taxon>
        <taxon>Bacillota</taxon>
        <taxon>Bacilli</taxon>
        <taxon>Lactobacillales</taxon>
        <taxon>Enterococcaceae</taxon>
        <taxon>Enterococcus</taxon>
    </lineage>
</organism>
<keyword evidence="9" id="KW-1185">Reference proteome</keyword>
<dbReference type="PRINTS" id="PR00469">
    <property type="entry name" value="PNDRDTASEII"/>
</dbReference>
<evidence type="ECO:0000313" key="9">
    <source>
        <dbReference type="Proteomes" id="UP001429357"/>
    </source>
</evidence>
<accession>A0ABV0F063</accession>
<dbReference type="PANTHER" id="PTHR48105">
    <property type="entry name" value="THIOREDOXIN REDUCTASE 1-RELATED-RELATED"/>
    <property type="match status" value="1"/>
</dbReference>
<dbReference type="EMBL" id="MAEI02000001">
    <property type="protein sequence ID" value="MEO1781345.1"/>
    <property type="molecule type" value="Genomic_DNA"/>
</dbReference>
<feature type="binding site" evidence="6">
    <location>
        <position position="46"/>
    </location>
    <ligand>
        <name>FAD</name>
        <dbReference type="ChEBI" id="CHEBI:57692"/>
    </ligand>
</feature>
<comment type="subunit">
    <text evidence="1 6">Homodimer.</text>
</comment>
<dbReference type="Gene3D" id="3.50.50.60">
    <property type="entry name" value="FAD/NAD(P)-binding domain"/>
    <property type="match status" value="2"/>
</dbReference>
<dbReference type="InterPro" id="IPR022890">
    <property type="entry name" value="Fd--NADP_Rdtase_type_2"/>
</dbReference>